<proteinExistence type="predicted"/>
<sequence>SPVGRSTRRFMAYALDIAKPGLVFLKDTWRILSCLPEHETYKKLEAQKVRNIAQCIVGQDVALSLGTLDSRFHDTQTGIYVGEPWNKGTRSLRPFRHYRLVLEYIKRGLSGFRNVRELVIVIRDAFIG</sequence>
<reference evidence="1 2" key="1">
    <citation type="journal article" date="2019" name="Nat. Ecol. Evol.">
        <title>Megaphylogeny resolves global patterns of mushroom evolution.</title>
        <authorList>
            <person name="Varga T."/>
            <person name="Krizsan K."/>
            <person name="Foldi C."/>
            <person name="Dima B."/>
            <person name="Sanchez-Garcia M."/>
            <person name="Sanchez-Ramirez S."/>
            <person name="Szollosi G.J."/>
            <person name="Szarkandi J.G."/>
            <person name="Papp V."/>
            <person name="Albert L."/>
            <person name="Andreopoulos W."/>
            <person name="Angelini C."/>
            <person name="Antonin V."/>
            <person name="Barry K.W."/>
            <person name="Bougher N.L."/>
            <person name="Buchanan P."/>
            <person name="Buyck B."/>
            <person name="Bense V."/>
            <person name="Catcheside P."/>
            <person name="Chovatia M."/>
            <person name="Cooper J."/>
            <person name="Damon W."/>
            <person name="Desjardin D."/>
            <person name="Finy P."/>
            <person name="Geml J."/>
            <person name="Haridas S."/>
            <person name="Hughes K."/>
            <person name="Justo A."/>
            <person name="Karasinski D."/>
            <person name="Kautmanova I."/>
            <person name="Kiss B."/>
            <person name="Kocsube S."/>
            <person name="Kotiranta H."/>
            <person name="LaButti K.M."/>
            <person name="Lechner B.E."/>
            <person name="Liimatainen K."/>
            <person name="Lipzen A."/>
            <person name="Lukacs Z."/>
            <person name="Mihaltcheva S."/>
            <person name="Morgado L.N."/>
            <person name="Niskanen T."/>
            <person name="Noordeloos M.E."/>
            <person name="Ohm R.A."/>
            <person name="Ortiz-Santana B."/>
            <person name="Ovrebo C."/>
            <person name="Racz N."/>
            <person name="Riley R."/>
            <person name="Savchenko A."/>
            <person name="Shiryaev A."/>
            <person name="Soop K."/>
            <person name="Spirin V."/>
            <person name="Szebenyi C."/>
            <person name="Tomsovsky M."/>
            <person name="Tulloss R.E."/>
            <person name="Uehling J."/>
            <person name="Grigoriev I.V."/>
            <person name="Vagvolgyi C."/>
            <person name="Papp T."/>
            <person name="Martin F.M."/>
            <person name="Miettinen O."/>
            <person name="Hibbett D.S."/>
            <person name="Nagy L.G."/>
        </authorList>
    </citation>
    <scope>NUCLEOTIDE SEQUENCE [LARGE SCALE GENOMIC DNA]</scope>
    <source>
        <strain evidence="1 2">NL-1719</strain>
    </source>
</reference>
<name>A0ACD3AA63_9AGAR</name>
<gene>
    <name evidence="1" type="ORF">BDN72DRAFT_732586</name>
</gene>
<dbReference type="Proteomes" id="UP000308600">
    <property type="component" value="Unassembled WGS sequence"/>
</dbReference>
<evidence type="ECO:0000313" key="2">
    <source>
        <dbReference type="Proteomes" id="UP000308600"/>
    </source>
</evidence>
<feature type="non-terminal residue" evidence="1">
    <location>
        <position position="128"/>
    </location>
</feature>
<keyword evidence="2" id="KW-1185">Reference proteome</keyword>
<evidence type="ECO:0000313" key="1">
    <source>
        <dbReference type="EMBL" id="TFK62763.1"/>
    </source>
</evidence>
<feature type="non-terminal residue" evidence="1">
    <location>
        <position position="1"/>
    </location>
</feature>
<dbReference type="EMBL" id="ML208561">
    <property type="protein sequence ID" value="TFK62763.1"/>
    <property type="molecule type" value="Genomic_DNA"/>
</dbReference>
<accession>A0ACD3AA63</accession>
<protein>
    <submittedName>
        <fullName evidence="1">Uncharacterized protein</fullName>
    </submittedName>
</protein>
<organism evidence="1 2">
    <name type="scientific">Pluteus cervinus</name>
    <dbReference type="NCBI Taxonomy" id="181527"/>
    <lineage>
        <taxon>Eukaryota</taxon>
        <taxon>Fungi</taxon>
        <taxon>Dikarya</taxon>
        <taxon>Basidiomycota</taxon>
        <taxon>Agaricomycotina</taxon>
        <taxon>Agaricomycetes</taxon>
        <taxon>Agaricomycetidae</taxon>
        <taxon>Agaricales</taxon>
        <taxon>Pluteineae</taxon>
        <taxon>Pluteaceae</taxon>
        <taxon>Pluteus</taxon>
    </lineage>
</organism>